<evidence type="ECO:0000313" key="4">
    <source>
        <dbReference type="Proteomes" id="UP000824890"/>
    </source>
</evidence>
<dbReference type="Pfam" id="PF05703">
    <property type="entry name" value="Auxin_canalis"/>
    <property type="match status" value="1"/>
</dbReference>
<feature type="compositionally biased region" description="Basic and acidic residues" evidence="1">
    <location>
        <begin position="1"/>
        <end position="10"/>
    </location>
</feature>
<gene>
    <name evidence="3" type="ORF">HID58_049107</name>
</gene>
<dbReference type="InterPro" id="IPR008546">
    <property type="entry name" value="VAN3-bd-like_auxin_canal"/>
</dbReference>
<sequence>MGEDDPHRDVLAYGRGRPAPRSPRPWARTTRTKVTSPMGEDDPHRGHLAHGRGRPAPRSPRPWARMTRAKVTSPMGEDDPHRGHLAHGRGPTSCPETVHPRLSSRNIILGPFDAIPMSPWEMFFHGEGVTAQILGSQKPDTRSLEKKKQETQALNSQIHASVCVAGVDAAVTAIAGATAVSSSSGKDEQMAKPEVAAAATLVVALYMQAAEVIGARAFGLCCQLCHRRSVLLEIS</sequence>
<dbReference type="Proteomes" id="UP000824890">
    <property type="component" value="Unassembled WGS sequence"/>
</dbReference>
<name>A0ABQ8B408_BRANA</name>
<dbReference type="PANTHER" id="PTHR31351:SF4">
    <property type="entry name" value="AUXIN CANALIZATION PROTEIN (DUF828)"/>
    <property type="match status" value="1"/>
</dbReference>
<keyword evidence="4" id="KW-1185">Reference proteome</keyword>
<feature type="compositionally biased region" description="Low complexity" evidence="1">
    <location>
        <begin position="14"/>
        <end position="29"/>
    </location>
</feature>
<feature type="region of interest" description="Disordered" evidence="1">
    <location>
        <begin position="1"/>
        <end position="98"/>
    </location>
</feature>
<evidence type="ECO:0000259" key="2">
    <source>
        <dbReference type="Pfam" id="PF05703"/>
    </source>
</evidence>
<reference evidence="3 4" key="1">
    <citation type="submission" date="2021-05" db="EMBL/GenBank/DDBJ databases">
        <title>Genome Assembly of Synthetic Allotetraploid Brassica napus Reveals Homoeologous Exchanges between Subgenomes.</title>
        <authorList>
            <person name="Davis J.T."/>
        </authorList>
    </citation>
    <scope>NUCLEOTIDE SEQUENCE [LARGE SCALE GENOMIC DNA]</scope>
    <source>
        <strain evidence="4">cv. Da-Ae</strain>
        <tissue evidence="3">Seedling</tissue>
    </source>
</reference>
<dbReference type="InterPro" id="IPR040269">
    <property type="entry name" value="VAB"/>
</dbReference>
<protein>
    <recommendedName>
        <fullName evidence="2">VAN3-binding protein-like auxin canalisation domain-containing protein</fullName>
    </recommendedName>
</protein>
<proteinExistence type="predicted"/>
<comment type="caution">
    <text evidence="3">The sequence shown here is derived from an EMBL/GenBank/DDBJ whole genome shotgun (WGS) entry which is preliminary data.</text>
</comment>
<dbReference type="EMBL" id="JAGKQM010000012">
    <property type="protein sequence ID" value="KAH0899539.1"/>
    <property type="molecule type" value="Genomic_DNA"/>
</dbReference>
<evidence type="ECO:0000256" key="1">
    <source>
        <dbReference type="SAM" id="MobiDB-lite"/>
    </source>
</evidence>
<organism evidence="3 4">
    <name type="scientific">Brassica napus</name>
    <name type="common">Rape</name>
    <dbReference type="NCBI Taxonomy" id="3708"/>
    <lineage>
        <taxon>Eukaryota</taxon>
        <taxon>Viridiplantae</taxon>
        <taxon>Streptophyta</taxon>
        <taxon>Embryophyta</taxon>
        <taxon>Tracheophyta</taxon>
        <taxon>Spermatophyta</taxon>
        <taxon>Magnoliopsida</taxon>
        <taxon>eudicotyledons</taxon>
        <taxon>Gunneridae</taxon>
        <taxon>Pentapetalae</taxon>
        <taxon>rosids</taxon>
        <taxon>malvids</taxon>
        <taxon>Brassicales</taxon>
        <taxon>Brassicaceae</taxon>
        <taxon>Brassiceae</taxon>
        <taxon>Brassica</taxon>
    </lineage>
</organism>
<accession>A0ABQ8B408</accession>
<evidence type="ECO:0000313" key="3">
    <source>
        <dbReference type="EMBL" id="KAH0899539.1"/>
    </source>
</evidence>
<feature type="domain" description="VAN3-binding protein-like auxin canalisation" evidence="2">
    <location>
        <begin position="145"/>
        <end position="216"/>
    </location>
</feature>
<dbReference type="PANTHER" id="PTHR31351">
    <property type="entry name" value="EXPRESSED PROTEIN"/>
    <property type="match status" value="1"/>
</dbReference>
<feature type="compositionally biased region" description="Basic residues" evidence="1">
    <location>
        <begin position="46"/>
        <end position="55"/>
    </location>
</feature>